<feature type="region of interest" description="Disordered" evidence="1">
    <location>
        <begin position="461"/>
        <end position="513"/>
    </location>
</feature>
<gene>
    <name evidence="2" type="ORF">GA0070616_0051</name>
</gene>
<dbReference type="Proteomes" id="UP000199699">
    <property type="component" value="Unassembled WGS sequence"/>
</dbReference>
<reference evidence="2 3" key="1">
    <citation type="submission" date="2016-06" db="EMBL/GenBank/DDBJ databases">
        <authorList>
            <person name="Kjaerup R.B."/>
            <person name="Dalgaard T.S."/>
            <person name="Juul-Madsen H.R."/>
        </authorList>
    </citation>
    <scope>NUCLEOTIDE SEQUENCE [LARGE SCALE GENOMIC DNA]</scope>
    <source>
        <strain evidence="2 3">DSM 43818</strain>
    </source>
</reference>
<organism evidence="2 3">
    <name type="scientific">Micromonospora nigra</name>
    <dbReference type="NCBI Taxonomy" id="145857"/>
    <lineage>
        <taxon>Bacteria</taxon>
        <taxon>Bacillati</taxon>
        <taxon>Actinomycetota</taxon>
        <taxon>Actinomycetes</taxon>
        <taxon>Micromonosporales</taxon>
        <taxon>Micromonosporaceae</taxon>
        <taxon>Micromonospora</taxon>
    </lineage>
</organism>
<evidence type="ECO:0000256" key="1">
    <source>
        <dbReference type="SAM" id="MobiDB-lite"/>
    </source>
</evidence>
<evidence type="ECO:0000313" key="2">
    <source>
        <dbReference type="EMBL" id="SCL12882.1"/>
    </source>
</evidence>
<proteinExistence type="predicted"/>
<accession>A0A1C6R7A0</accession>
<feature type="compositionally biased region" description="Basic and acidic residues" evidence="1">
    <location>
        <begin position="470"/>
        <end position="499"/>
    </location>
</feature>
<evidence type="ECO:0000313" key="3">
    <source>
        <dbReference type="Proteomes" id="UP000199699"/>
    </source>
</evidence>
<name>A0A1C6R7A0_9ACTN</name>
<dbReference type="AlphaFoldDB" id="A0A1C6R7A0"/>
<sequence>MTYGELLEQTASAVARAQALLRDPPRATTADCLAVAIARTNLYRAIERQVDRLGGPEYRAEFPQQLRMATGESRLTAPLQQPSAHPVAQAYQEAAHAIRAASDVLNSHFHPITGEPVSSEGFAIKAGVERYQNIGALAQLAKAASESDGPLAQWLRKSSAEVSLPIIEKAVIDAEGTFSALQHAATSAIPRPTAATTSSLQQMGPPPLVSDAERWNTIQTPREFIETLDAARTWLVQNRTALTASDLRTLARTAMALTYEADYLIGVGSDAAGITHLVRSTTTTQLAATWRRTARAADQLHSLGRPEPGTGPAILARAEEWLRGQVRDDGSWRRWSDLRRGIDVAVWKGLGQDLTARLPDIATLVNRGARVALHRGQLYEQLPTGAVEMIRRSGWSQASVYQGKGFDLALAASQLRKHSMALAAEAGVAPMPGLHEADPSNQAGRNDVRARLRRIAATPAIDAKAVDQPARQHREETTRLARSRVESEDRSAEMRKLDANNRNIATEGRALGG</sequence>
<protein>
    <submittedName>
        <fullName evidence="2">Uncharacterized protein</fullName>
    </submittedName>
</protein>
<dbReference type="EMBL" id="FMHT01000002">
    <property type="protein sequence ID" value="SCL12882.1"/>
    <property type="molecule type" value="Genomic_DNA"/>
</dbReference>
<keyword evidence="3" id="KW-1185">Reference proteome</keyword>